<gene>
    <name evidence="2" type="primary">Hcn3</name>
    <name evidence="2" type="ORF">SNEC2469_LOCUS26503</name>
</gene>
<accession>A0A813A2N4</accession>
<keyword evidence="1" id="KW-0472">Membrane</keyword>
<organism evidence="2 3">
    <name type="scientific">Symbiodinium necroappetens</name>
    <dbReference type="NCBI Taxonomy" id="1628268"/>
    <lineage>
        <taxon>Eukaryota</taxon>
        <taxon>Sar</taxon>
        <taxon>Alveolata</taxon>
        <taxon>Dinophyceae</taxon>
        <taxon>Suessiales</taxon>
        <taxon>Symbiodiniaceae</taxon>
        <taxon>Symbiodinium</taxon>
    </lineage>
</organism>
<reference evidence="2" key="1">
    <citation type="submission" date="2021-02" db="EMBL/GenBank/DDBJ databases">
        <authorList>
            <person name="Dougan E. K."/>
            <person name="Rhodes N."/>
            <person name="Thang M."/>
            <person name="Chan C."/>
        </authorList>
    </citation>
    <scope>NUCLEOTIDE SEQUENCE</scope>
</reference>
<keyword evidence="1" id="KW-0812">Transmembrane</keyword>
<keyword evidence="1" id="KW-1133">Transmembrane helix</keyword>
<dbReference type="PANTHER" id="PTHR47823">
    <property type="entry name" value="ION_TRANS DOMAIN-CONTAINING PROTEIN"/>
    <property type="match status" value="1"/>
</dbReference>
<evidence type="ECO:0000256" key="1">
    <source>
        <dbReference type="SAM" id="Phobius"/>
    </source>
</evidence>
<dbReference type="PANTHER" id="PTHR47823:SF11">
    <property type="entry name" value="K+-CHANNEL ERG AND RELATED PROTEINS"/>
    <property type="match status" value="1"/>
</dbReference>
<dbReference type="Proteomes" id="UP000601435">
    <property type="component" value="Unassembled WGS sequence"/>
</dbReference>
<protein>
    <submittedName>
        <fullName evidence="2">Hcn3 protein</fullName>
    </submittedName>
</protein>
<keyword evidence="3" id="KW-1185">Reference proteome</keyword>
<proteinExistence type="predicted"/>
<dbReference type="AlphaFoldDB" id="A0A813A2N4"/>
<sequence length="202" mass="23549">MRMLQPIARIRIFTMLAMIVGGAFYGYVVGNISVILASNDVNWRAQKERLELIEAWLTHHRFPTQLRRRIWAYYKQTVNSQVCWDDATVFYELSVELREDATFLIHPVLPRNLIFRGVPTSAMIRLVGILQQVTAKKRERIVPSDKFVMGMFLILALWYEYTVTASRKLVLLFVPRDRFIDTGLNGSLGFLFPQLLNRRSKP</sequence>
<comment type="caution">
    <text evidence="2">The sequence shown here is derived from an EMBL/GenBank/DDBJ whole genome shotgun (WGS) entry which is preliminary data.</text>
</comment>
<dbReference type="InterPro" id="IPR018490">
    <property type="entry name" value="cNMP-bd_dom_sf"/>
</dbReference>
<evidence type="ECO:0000313" key="2">
    <source>
        <dbReference type="EMBL" id="CAE7852472.1"/>
    </source>
</evidence>
<feature type="transmembrane region" description="Helical" evidence="1">
    <location>
        <begin position="12"/>
        <end position="37"/>
    </location>
</feature>
<dbReference type="SUPFAM" id="SSF51206">
    <property type="entry name" value="cAMP-binding domain-like"/>
    <property type="match status" value="1"/>
</dbReference>
<name>A0A813A2N4_9DINO</name>
<dbReference type="Gene3D" id="1.10.287.630">
    <property type="entry name" value="Helix hairpin bin"/>
    <property type="match status" value="1"/>
</dbReference>
<dbReference type="OrthoDB" id="429740at2759"/>
<dbReference type="EMBL" id="CAJNJA010054053">
    <property type="protein sequence ID" value="CAE7852472.1"/>
    <property type="molecule type" value="Genomic_DNA"/>
</dbReference>
<evidence type="ECO:0000313" key="3">
    <source>
        <dbReference type="Proteomes" id="UP000601435"/>
    </source>
</evidence>